<dbReference type="Gene3D" id="2.30.30.40">
    <property type="entry name" value="SH3 Domains"/>
    <property type="match status" value="1"/>
</dbReference>
<proteinExistence type="predicted"/>
<organism evidence="2 3">
    <name type="scientific">Marivirga arenosa</name>
    <dbReference type="NCBI Taxonomy" id="3059076"/>
    <lineage>
        <taxon>Bacteria</taxon>
        <taxon>Pseudomonadati</taxon>
        <taxon>Bacteroidota</taxon>
        <taxon>Cytophagia</taxon>
        <taxon>Cytophagales</taxon>
        <taxon>Marivirgaceae</taxon>
        <taxon>Marivirga</taxon>
    </lineage>
</organism>
<dbReference type="AlphaFoldDB" id="A0AA49JAG3"/>
<dbReference type="EMBL" id="CP129970">
    <property type="protein sequence ID" value="WKK86636.1"/>
    <property type="molecule type" value="Genomic_DNA"/>
</dbReference>
<dbReference type="GO" id="GO:0005829">
    <property type="term" value="C:cytosol"/>
    <property type="evidence" value="ECO:0007669"/>
    <property type="project" value="TreeGrafter"/>
</dbReference>
<dbReference type="GO" id="GO:0007165">
    <property type="term" value="P:signal transduction"/>
    <property type="evidence" value="ECO:0007669"/>
    <property type="project" value="InterPro"/>
</dbReference>
<dbReference type="Pfam" id="PF01584">
    <property type="entry name" value="CheW"/>
    <property type="match status" value="1"/>
</dbReference>
<dbReference type="PANTHER" id="PTHR22617">
    <property type="entry name" value="CHEMOTAXIS SENSOR HISTIDINE KINASE-RELATED"/>
    <property type="match status" value="1"/>
</dbReference>
<dbReference type="PANTHER" id="PTHR22617:SF23">
    <property type="entry name" value="CHEMOTAXIS PROTEIN CHEW"/>
    <property type="match status" value="1"/>
</dbReference>
<dbReference type="SUPFAM" id="SSF50341">
    <property type="entry name" value="CheW-like"/>
    <property type="match status" value="1"/>
</dbReference>
<dbReference type="SMART" id="SM00260">
    <property type="entry name" value="CheW"/>
    <property type="match status" value="1"/>
</dbReference>
<dbReference type="PROSITE" id="PS50851">
    <property type="entry name" value="CHEW"/>
    <property type="match status" value="1"/>
</dbReference>
<dbReference type="Proteomes" id="UP001244443">
    <property type="component" value="Chromosome"/>
</dbReference>
<accession>A0AA49JAG3</accession>
<reference evidence="2" key="1">
    <citation type="submission" date="2023-08" db="EMBL/GenBank/DDBJ databases">
        <title>Comparative genomics and taxonomic characterization of three novel marine species of genus Marivirga.</title>
        <authorList>
            <person name="Muhammad N."/>
            <person name="Kim S.-G."/>
        </authorList>
    </citation>
    <scope>NUCLEOTIDE SEQUENCE [LARGE SCALE GENOMIC DNA]</scope>
    <source>
        <strain evidence="2">ABR2-2</strain>
    </source>
</reference>
<evidence type="ECO:0000259" key="1">
    <source>
        <dbReference type="PROSITE" id="PS50851"/>
    </source>
</evidence>
<protein>
    <submittedName>
        <fullName evidence="2">Chemotaxis protein CheW</fullName>
    </submittedName>
</protein>
<dbReference type="Gene3D" id="2.40.50.180">
    <property type="entry name" value="CheA-289, Domain 4"/>
    <property type="match status" value="1"/>
</dbReference>
<sequence>MINELSLLENVDSFLSFKLKEEMFAVEVEKVVEILEVPKITFIPKAPKYMKGVINLRGKVIPVIDAGLKFGLTPIDITIDSCIVIIELHDEDRELEFGILVDQVLEVFELGKEKLQASPSVDSDYNLDYIKGISKIDEEFVMVIDIDKAFSVGEIKLKTEPKAKSKAKAKTKK</sequence>
<feature type="domain" description="CheW-like" evidence="1">
    <location>
        <begin position="11"/>
        <end position="155"/>
    </location>
</feature>
<keyword evidence="3" id="KW-1185">Reference proteome</keyword>
<dbReference type="RefSeq" id="WP_302103018.1">
    <property type="nucleotide sequence ID" value="NZ_CP129970.2"/>
</dbReference>
<evidence type="ECO:0000313" key="2">
    <source>
        <dbReference type="EMBL" id="WKK86636.1"/>
    </source>
</evidence>
<evidence type="ECO:0000313" key="3">
    <source>
        <dbReference type="Proteomes" id="UP001244443"/>
    </source>
</evidence>
<dbReference type="InterPro" id="IPR036061">
    <property type="entry name" value="CheW-like_dom_sf"/>
</dbReference>
<dbReference type="InterPro" id="IPR002545">
    <property type="entry name" value="CheW-lke_dom"/>
</dbReference>
<dbReference type="GO" id="GO:0006935">
    <property type="term" value="P:chemotaxis"/>
    <property type="evidence" value="ECO:0007669"/>
    <property type="project" value="InterPro"/>
</dbReference>
<gene>
    <name evidence="2" type="ORF">QYS48_06935</name>
</gene>
<name>A0AA49JAG3_9BACT</name>
<dbReference type="InterPro" id="IPR039315">
    <property type="entry name" value="CheW"/>
</dbReference>